<dbReference type="PANTHER" id="PTHR33116">
    <property type="entry name" value="REVERSE TRANSCRIPTASE ZINC-BINDING DOMAIN-CONTAINING PROTEIN-RELATED-RELATED"/>
    <property type="match status" value="1"/>
</dbReference>
<dbReference type="AlphaFoldDB" id="A0AAV1XKL7"/>
<sequence>MLDRMGFCFKWQNWIKSCLQSNSVSILVNGFPTREFYMARGLRQGDSLAPFLFLIVLEGLAGIMRSTMTKKIFKGYLVGKNEVPISHLQYADDTLLIGKNYADNINALKKMIGLRVNFQKSSFIGLNADDRFTQMAANKLFCSVGSVPFKFLRIPVSANPKRSCTWSIVIDSFKRRLSLWQHKLLSFGGRVILIKSILSSLSIYFLSLYKASVSVILELETIQRRFL</sequence>
<evidence type="ECO:0000259" key="1">
    <source>
        <dbReference type="PROSITE" id="PS50878"/>
    </source>
</evidence>
<gene>
    <name evidence="2" type="ORF">LLUT_LOCUS22729</name>
</gene>
<dbReference type="EMBL" id="CAXHTB010000015">
    <property type="protein sequence ID" value="CAL0321669.1"/>
    <property type="molecule type" value="Genomic_DNA"/>
</dbReference>
<dbReference type="PANTHER" id="PTHR33116:SF78">
    <property type="entry name" value="OS12G0587133 PROTEIN"/>
    <property type="match status" value="1"/>
</dbReference>
<reference evidence="2 3" key="1">
    <citation type="submission" date="2024-03" db="EMBL/GenBank/DDBJ databases">
        <authorList>
            <person name="Martinez-Hernandez J."/>
        </authorList>
    </citation>
    <scope>NUCLEOTIDE SEQUENCE [LARGE SCALE GENOMIC DNA]</scope>
</reference>
<protein>
    <recommendedName>
        <fullName evidence="1">Reverse transcriptase domain-containing protein</fullName>
    </recommendedName>
</protein>
<feature type="domain" description="Reverse transcriptase" evidence="1">
    <location>
        <begin position="1"/>
        <end position="156"/>
    </location>
</feature>
<name>A0AAV1XKL7_LUPLU</name>
<dbReference type="InterPro" id="IPR000477">
    <property type="entry name" value="RT_dom"/>
</dbReference>
<keyword evidence="3" id="KW-1185">Reference proteome</keyword>
<proteinExistence type="predicted"/>
<evidence type="ECO:0000313" key="3">
    <source>
        <dbReference type="Proteomes" id="UP001497480"/>
    </source>
</evidence>
<dbReference type="Pfam" id="PF00078">
    <property type="entry name" value="RVT_1"/>
    <property type="match status" value="1"/>
</dbReference>
<dbReference type="PROSITE" id="PS50878">
    <property type="entry name" value="RT_POL"/>
    <property type="match status" value="1"/>
</dbReference>
<organism evidence="2 3">
    <name type="scientific">Lupinus luteus</name>
    <name type="common">European yellow lupine</name>
    <dbReference type="NCBI Taxonomy" id="3873"/>
    <lineage>
        <taxon>Eukaryota</taxon>
        <taxon>Viridiplantae</taxon>
        <taxon>Streptophyta</taxon>
        <taxon>Embryophyta</taxon>
        <taxon>Tracheophyta</taxon>
        <taxon>Spermatophyta</taxon>
        <taxon>Magnoliopsida</taxon>
        <taxon>eudicotyledons</taxon>
        <taxon>Gunneridae</taxon>
        <taxon>Pentapetalae</taxon>
        <taxon>rosids</taxon>
        <taxon>fabids</taxon>
        <taxon>Fabales</taxon>
        <taxon>Fabaceae</taxon>
        <taxon>Papilionoideae</taxon>
        <taxon>50 kb inversion clade</taxon>
        <taxon>genistoids sensu lato</taxon>
        <taxon>core genistoids</taxon>
        <taxon>Genisteae</taxon>
        <taxon>Lupinus</taxon>
    </lineage>
</organism>
<evidence type="ECO:0000313" key="2">
    <source>
        <dbReference type="EMBL" id="CAL0321669.1"/>
    </source>
</evidence>
<accession>A0AAV1XKL7</accession>
<dbReference type="Proteomes" id="UP001497480">
    <property type="component" value="Unassembled WGS sequence"/>
</dbReference>
<comment type="caution">
    <text evidence="2">The sequence shown here is derived from an EMBL/GenBank/DDBJ whole genome shotgun (WGS) entry which is preliminary data.</text>
</comment>